<dbReference type="InterPro" id="IPR056535">
    <property type="entry name" value="TPR_NUP160_M"/>
</dbReference>
<feature type="domain" description="NUP160 C-terminal TPR" evidence="5">
    <location>
        <begin position="1092"/>
        <end position="1268"/>
    </location>
</feature>
<evidence type="ECO:0000259" key="4">
    <source>
        <dbReference type="Pfam" id="PF11715"/>
    </source>
</evidence>
<organism evidence="7">
    <name type="scientific">Wuchereria bancrofti</name>
    <dbReference type="NCBI Taxonomy" id="6293"/>
    <lineage>
        <taxon>Eukaryota</taxon>
        <taxon>Metazoa</taxon>
        <taxon>Ecdysozoa</taxon>
        <taxon>Nematoda</taxon>
        <taxon>Chromadorea</taxon>
        <taxon>Rhabditida</taxon>
        <taxon>Spirurina</taxon>
        <taxon>Spiruromorpha</taxon>
        <taxon>Filarioidea</taxon>
        <taxon>Onchocercidae</taxon>
        <taxon>Wuchereria</taxon>
    </lineage>
</organism>
<evidence type="ECO:0000256" key="2">
    <source>
        <dbReference type="ARBA" id="ARBA00022448"/>
    </source>
</evidence>
<feature type="domain" description="Nucleoporin Nup120/160 beta-propeller" evidence="4">
    <location>
        <begin position="121"/>
        <end position="527"/>
    </location>
</feature>
<reference evidence="7" key="1">
    <citation type="submission" date="2016-11" db="UniProtKB">
        <authorList>
            <consortium name="WormBaseParasite"/>
        </authorList>
    </citation>
    <scope>IDENTIFICATION</scope>
    <source>
        <strain evidence="7">pt0022</strain>
    </source>
</reference>
<evidence type="ECO:0000259" key="5">
    <source>
        <dbReference type="Pfam" id="PF23347"/>
    </source>
</evidence>
<feature type="domain" description="NUP160 middle TPR" evidence="6">
    <location>
        <begin position="776"/>
        <end position="1045"/>
    </location>
</feature>
<comment type="subcellular location">
    <subcellularLocation>
        <location evidence="1">Nucleus</location>
    </subcellularLocation>
</comment>
<dbReference type="Pfam" id="PF23347">
    <property type="entry name" value="TPR_Nup160_C"/>
    <property type="match status" value="1"/>
</dbReference>
<dbReference type="WBParaSite" id="maker-PairedContig_4467-snap-gene-0.7-mRNA-1">
    <property type="protein sequence ID" value="maker-PairedContig_4467-snap-gene-0.7-mRNA-1"/>
    <property type="gene ID" value="maker-PairedContig_4467-snap-gene-0.7"/>
</dbReference>
<accession>A0A1I8ES80</accession>
<proteinExistence type="predicted"/>
<dbReference type="PANTHER" id="PTHR21286">
    <property type="entry name" value="NUCLEAR PORE COMPLEX PROTEIN NUP160"/>
    <property type="match status" value="1"/>
</dbReference>
<dbReference type="InterPro" id="IPR056536">
    <property type="entry name" value="TPR_NUP160_C"/>
</dbReference>
<sequence>MCHTFITLDELERCLSYVPTYELPGMTDCLKGEELVFAATYTFQPIRVIRISSEELRTLTNEEVEPAVGSYDFRDVPDMIDRDRIDHRYCWKNEALNDLSTLLRYASALALLMLYLGHIPTQNALYRFTFEIAIQKKDKVQSVLKLSEDQAFLYNYDSYELTSSKSACRASIVHTTSTGTSAVYSLGDGQIVLVQMRHEPGSRGQGYEKVIRGEGLLQRVMKAAHQLSLVVSLASCVVHHDILFYVLFDDRRLHVYMNGKKEYDGNLYDIMIRNSHGGDGEQVTVEMVKTCSNANCFYAVVLFQIDDHCVFMLGKIDPYLLPEHSGYFSFINIFQTESGVVDFTCVVQEDILDIICLCKVSDGIRYCLRTASIDCLNGVLTIPWKGVSVLQAKPKQSVATQKSYIFDPNRYPFGIVLRSLQLVCKKGTFNWELLSRRHDWRMLREAAERYCGSLEFDQHYVTREDRSLLATKPPNQAAEERFWATLTKMCNELIQNECLSLGLWHSVPLGLYGTVQQGRFTVCRPGDEQLRWFERLIGYDEKNVQICWEIVTKFATGGLVASAVSVEESEQFVNAFPTVSHIFEDAIRKFTELRPVDDFDLDTAAETPFHGSFTVGLLATHFERLIDDRLALSQCFIALMELVKTIYSSQDETIPLDARWGLTVNTHEKSLHDMNRQFSILSQTMKLRISIDNYNEISLADGFFASSGLPTILSYAQDKELVGEEDDTEEDEEETSEDKAGIGVEKFPYVSPLKQSTSAYSQFINRIVNDAVVVLWPENTAMVLARFLANYHQYSALQAYCQLNEPYITELCAAFRFFEGYALAGLGDPEKALQSFLNAVEGINREDEALNRVLSPDGNFSEEPYNELQYLLKVMSVMEAHGFHEQLVYLSKRALKEALQSKHSKVLPGLYTSVFKFELITERYEEALNTLLSNPIPENRRICLRELLAKLIEQRKNAVIVDLNYGNMEQQVVSILKANARTSDISKEGYFYELIYAFHVKRDLFQRAALTMLEYSCRLQSELQNRNVLSRRSRALSIVVSLLSLLPEADQFLTLPASLEKSKNPTEQIEKTDEQTKIEPKIGKNALVIWMLNDISKRALLSSARLALFDANYNPKEKKSIPPPIKLDEIFEQLIQKKLFDYAWEVSKVFDLKPYPLLKAVTVECIHLDAKPPKGEPSWVAKNRKFVRKIPSLRERHWAILRGYVEVAMRRCPEDFTVLWTVTYVFLQHQWHIPPWLSNCYEDKCAAQYAYLLIMFDHLHLACETLKKKITLESKKITSRNSQCLIPATEIDWVLWLISKRDDVTLKEDAKQLEECVERYFERIASFSRQ</sequence>
<dbReference type="InterPro" id="IPR059141">
    <property type="entry name" value="Beta-prop_Nup120_160"/>
</dbReference>
<evidence type="ECO:0000313" key="7">
    <source>
        <dbReference type="WBParaSite" id="maker-PairedContig_4467-snap-gene-0.7-mRNA-1"/>
    </source>
</evidence>
<dbReference type="GO" id="GO:0005643">
    <property type="term" value="C:nuclear pore"/>
    <property type="evidence" value="ECO:0007669"/>
    <property type="project" value="TreeGrafter"/>
</dbReference>
<dbReference type="STRING" id="6293.A0A1I8ES80"/>
<keyword evidence="2" id="KW-0813">Transport</keyword>
<keyword evidence="3" id="KW-0539">Nucleus</keyword>
<dbReference type="GO" id="GO:0017056">
    <property type="term" value="F:structural constituent of nuclear pore"/>
    <property type="evidence" value="ECO:0007669"/>
    <property type="project" value="TreeGrafter"/>
</dbReference>
<protein>
    <submittedName>
        <fullName evidence="7">Uncharacterized protein</fullName>
    </submittedName>
</protein>
<name>A0A1I8ES80_WUCBA</name>
<dbReference type="Pfam" id="PF11715">
    <property type="entry name" value="Beta-prop_Nup120_160"/>
    <property type="match status" value="1"/>
</dbReference>
<evidence type="ECO:0000256" key="3">
    <source>
        <dbReference type="ARBA" id="ARBA00023242"/>
    </source>
</evidence>
<evidence type="ECO:0000256" key="1">
    <source>
        <dbReference type="ARBA" id="ARBA00004123"/>
    </source>
</evidence>
<dbReference type="InterPro" id="IPR021717">
    <property type="entry name" value="Nucleoporin_Nup160"/>
</dbReference>
<dbReference type="Pfam" id="PF23354">
    <property type="entry name" value="TPR_NUP160_120_M"/>
    <property type="match status" value="1"/>
</dbReference>
<dbReference type="PANTHER" id="PTHR21286:SF0">
    <property type="entry name" value="NUCLEAR PORE COMPLEX PROTEIN NUP160"/>
    <property type="match status" value="1"/>
</dbReference>
<evidence type="ECO:0000259" key="6">
    <source>
        <dbReference type="Pfam" id="PF23354"/>
    </source>
</evidence>